<organism evidence="6 7">
    <name type="scientific">Nocardioides mangrovi</name>
    <dbReference type="NCBI Taxonomy" id="2874580"/>
    <lineage>
        <taxon>Bacteria</taxon>
        <taxon>Bacillati</taxon>
        <taxon>Actinomycetota</taxon>
        <taxon>Actinomycetes</taxon>
        <taxon>Propionibacteriales</taxon>
        <taxon>Nocardioidaceae</taxon>
        <taxon>Nocardioides</taxon>
    </lineage>
</organism>
<dbReference type="EMBL" id="JAIQZJ010000008">
    <property type="protein sequence ID" value="MBZ5739550.1"/>
    <property type="molecule type" value="Genomic_DNA"/>
</dbReference>
<evidence type="ECO:0000259" key="5">
    <source>
        <dbReference type="Pfam" id="PF09084"/>
    </source>
</evidence>
<proteinExistence type="inferred from homology"/>
<reference evidence="6 7" key="1">
    <citation type="submission" date="2021-09" db="EMBL/GenBank/DDBJ databases">
        <title>Whole genome sequence of Nocardioides sp. GBK3QG-3.</title>
        <authorList>
            <person name="Tuo L."/>
        </authorList>
    </citation>
    <scope>NUCLEOTIDE SEQUENCE [LARGE SCALE GENOMIC DNA]</scope>
    <source>
        <strain evidence="6 7">GBK3QG-3</strain>
    </source>
</reference>
<protein>
    <submittedName>
        <fullName evidence="6">ABC transporter substrate-binding protein</fullName>
    </submittedName>
</protein>
<feature type="domain" description="SsuA/THI5-like" evidence="5">
    <location>
        <begin position="56"/>
        <end position="269"/>
    </location>
</feature>
<gene>
    <name evidence="6" type="ORF">K8U61_15355</name>
</gene>
<dbReference type="RefSeq" id="WP_224123915.1">
    <property type="nucleotide sequence ID" value="NZ_JAIQZJ010000008.1"/>
</dbReference>
<dbReference type="PANTHER" id="PTHR30024">
    <property type="entry name" value="ALIPHATIC SULFONATES-BINDING PROTEIN-RELATED"/>
    <property type="match status" value="1"/>
</dbReference>
<dbReference type="SUPFAM" id="SSF53850">
    <property type="entry name" value="Periplasmic binding protein-like II"/>
    <property type="match status" value="1"/>
</dbReference>
<comment type="subcellular location">
    <subcellularLocation>
        <location evidence="1">Periplasm</location>
    </subcellularLocation>
</comment>
<comment type="caution">
    <text evidence="6">The sequence shown here is derived from an EMBL/GenBank/DDBJ whole genome shotgun (WGS) entry which is preliminary data.</text>
</comment>
<evidence type="ECO:0000256" key="4">
    <source>
        <dbReference type="SAM" id="SignalP"/>
    </source>
</evidence>
<evidence type="ECO:0000256" key="3">
    <source>
        <dbReference type="ARBA" id="ARBA00022729"/>
    </source>
</evidence>
<keyword evidence="3 4" id="KW-0732">Signal</keyword>
<feature type="signal peptide" evidence="4">
    <location>
        <begin position="1"/>
        <end position="26"/>
    </location>
</feature>
<evidence type="ECO:0000256" key="2">
    <source>
        <dbReference type="ARBA" id="ARBA00010742"/>
    </source>
</evidence>
<evidence type="ECO:0000313" key="7">
    <source>
        <dbReference type="Proteomes" id="UP000780875"/>
    </source>
</evidence>
<dbReference type="PANTHER" id="PTHR30024:SF47">
    <property type="entry name" value="TAURINE-BINDING PERIPLASMIC PROTEIN"/>
    <property type="match status" value="1"/>
</dbReference>
<dbReference type="Gene3D" id="3.40.190.10">
    <property type="entry name" value="Periplasmic binding protein-like II"/>
    <property type="match status" value="2"/>
</dbReference>
<comment type="similarity">
    <text evidence="2">Belongs to the bacterial solute-binding protein SsuA/TauA family.</text>
</comment>
<dbReference type="Proteomes" id="UP000780875">
    <property type="component" value="Unassembled WGS sequence"/>
</dbReference>
<evidence type="ECO:0000313" key="6">
    <source>
        <dbReference type="EMBL" id="MBZ5739550.1"/>
    </source>
</evidence>
<feature type="chain" id="PRO_5047291901" evidence="4">
    <location>
        <begin position="27"/>
        <end position="332"/>
    </location>
</feature>
<sequence length="332" mass="34410">MQFGILSGRRAAALAGILALSVSSLAACGGDDSSAATTSDGLTKLTLLRSTGGTFEAIYIAQEQGFFKDAGLDVTIKAGAADTSQNVPSVLKGEAQLAMTDIGGLVKAGAEGLDVKAVAQIQASSDDIAQSDGLLVAKNSSISSPADLEGKKVGLPVLGGNLQMVAMYSVEEAGGDPSKVDWVALPTDSLQDAVNKGQVDAISTFATFYTTAVADGLKPIDKGGQELLGDPQSLIFADSGWLDDNADVAQEFVDAFSKGVDYANKNPDAVRAVDTKYTEMDADTIANRDISPFDYSFDTEAVDTAAANFYKYGITDNDVKGTDLLWSDAPTD</sequence>
<accession>A0ABS7UFE7</accession>
<dbReference type="InterPro" id="IPR015168">
    <property type="entry name" value="SsuA/THI5"/>
</dbReference>
<name>A0ABS7UFE7_9ACTN</name>
<dbReference type="Pfam" id="PF09084">
    <property type="entry name" value="NMT1"/>
    <property type="match status" value="1"/>
</dbReference>
<keyword evidence="7" id="KW-1185">Reference proteome</keyword>
<evidence type="ECO:0000256" key="1">
    <source>
        <dbReference type="ARBA" id="ARBA00004418"/>
    </source>
</evidence>